<feature type="transmembrane region" description="Helical" evidence="8">
    <location>
        <begin position="219"/>
        <end position="240"/>
    </location>
</feature>
<dbReference type="Gene3D" id="1.20.1250.20">
    <property type="entry name" value="MFS general substrate transporter like domains"/>
    <property type="match status" value="1"/>
</dbReference>
<feature type="transmembrane region" description="Helical" evidence="8">
    <location>
        <begin position="145"/>
        <end position="163"/>
    </location>
</feature>
<evidence type="ECO:0000256" key="3">
    <source>
        <dbReference type="ARBA" id="ARBA00022448"/>
    </source>
</evidence>
<feature type="transmembrane region" description="Helical" evidence="8">
    <location>
        <begin position="106"/>
        <end position="125"/>
    </location>
</feature>
<dbReference type="InterPro" id="IPR044739">
    <property type="entry name" value="NRT1/PTR"/>
</dbReference>
<dbReference type="GO" id="GO:0042937">
    <property type="term" value="F:tripeptide transmembrane transporter activity"/>
    <property type="evidence" value="ECO:0007669"/>
    <property type="project" value="InterPro"/>
</dbReference>
<dbReference type="InterPro" id="IPR000109">
    <property type="entry name" value="POT_fam"/>
</dbReference>
<sequence>MAISTIYAPLLLGTVDGAVDCKGRPVLRSSSGGWRSASFIIGVEVAERFAYYGISCNLITYLTGPLGQSTATAAANVNAWSGTATLLPLLGALVADSFLGRYRTIVVASLIYILGLGLLTLSAMLPTGTTSDYADTNISLGSSSLLQVALFFVSLYLVAIGAGGHKPCVQAFGADQFDGQDPDECKARSSFFNWWYLGVCGGAAVTILVLTYVQDNLSWGLGFGIPCMVMVVALVVFLLGTGTYRYSTKRDEGNPFLRIGRVFVTAVRNWRTTPLAITFEEEARGTLPHRNSQQFKFLNKALLSPDGSKEAGKVCTFSEVEEAKAVLRLVPIWVTSLGYGIVFAQISTFFTKQGSTMDRTIFPGFKIPAASLQCSVGLSILLLIPIYDCIVVPIARAFTKKPSGITMLQRIGTGMLISAFSMAVAALVEMKRLKTAQEYGLVDMPGVTVPMSVWWLVPQYVLFGTADVFTMVGLQELFYDQVPTDLRSVGLALYLSIIGIGNFLSSFLVSVIDEATSGDGRDSWFADNLNIAHLDYFYWLLAGISAVALAAFLCCAKSYIYNRGSTM</sequence>
<dbReference type="GO" id="GO:0080054">
    <property type="term" value="F:low-affinity nitrate transmembrane transporter activity"/>
    <property type="evidence" value="ECO:0007669"/>
    <property type="project" value="UniProtKB-ARBA"/>
</dbReference>
<evidence type="ECO:0000256" key="1">
    <source>
        <dbReference type="ARBA" id="ARBA00004141"/>
    </source>
</evidence>
<gene>
    <name evidence="9" type="ORF">FH972_012957</name>
</gene>
<dbReference type="InterPro" id="IPR018456">
    <property type="entry name" value="PTR2_symporter_CS"/>
</dbReference>
<dbReference type="CDD" id="cd17417">
    <property type="entry name" value="MFS_NPF5"/>
    <property type="match status" value="1"/>
</dbReference>
<dbReference type="AlphaFoldDB" id="A0A5N6R8G4"/>
<evidence type="ECO:0000313" key="9">
    <source>
        <dbReference type="EMBL" id="KAE8056164.1"/>
    </source>
</evidence>
<feature type="transmembrane region" description="Helical" evidence="8">
    <location>
        <begin position="460"/>
        <end position="479"/>
    </location>
</feature>
<keyword evidence="4" id="KW-0597">Phosphoprotein</keyword>
<dbReference type="PROSITE" id="PS01022">
    <property type="entry name" value="PTR2_1"/>
    <property type="match status" value="1"/>
</dbReference>
<proteinExistence type="inferred from homology"/>
<evidence type="ECO:0000256" key="8">
    <source>
        <dbReference type="SAM" id="Phobius"/>
    </source>
</evidence>
<feature type="transmembrane region" description="Helical" evidence="8">
    <location>
        <begin position="491"/>
        <end position="512"/>
    </location>
</feature>
<feature type="transmembrane region" description="Helical" evidence="8">
    <location>
        <begin position="194"/>
        <end position="213"/>
    </location>
</feature>
<dbReference type="FunFam" id="1.20.1250.20:FF:000147">
    <property type="entry name" value="Protein NRT1/ PTR family 5.10"/>
    <property type="match status" value="1"/>
</dbReference>
<name>A0A5N6R8G4_9ROSI</name>
<dbReference type="GO" id="GO:0009705">
    <property type="term" value="C:plant-type vacuole membrane"/>
    <property type="evidence" value="ECO:0007669"/>
    <property type="project" value="UniProtKB-ARBA"/>
</dbReference>
<evidence type="ECO:0000256" key="7">
    <source>
        <dbReference type="ARBA" id="ARBA00023136"/>
    </source>
</evidence>
<evidence type="ECO:0000256" key="6">
    <source>
        <dbReference type="ARBA" id="ARBA00022989"/>
    </source>
</evidence>
<dbReference type="Pfam" id="PF00854">
    <property type="entry name" value="PTR2"/>
    <property type="match status" value="1"/>
</dbReference>
<keyword evidence="7 8" id="KW-0472">Membrane</keyword>
<keyword evidence="10" id="KW-1185">Reference proteome</keyword>
<reference evidence="9 10" key="1">
    <citation type="submission" date="2019-06" db="EMBL/GenBank/DDBJ databases">
        <title>A chromosomal-level reference genome of Carpinus fangiana (Coryloideae, Betulaceae).</title>
        <authorList>
            <person name="Yang X."/>
            <person name="Wang Z."/>
            <person name="Zhang L."/>
            <person name="Hao G."/>
            <person name="Liu J."/>
            <person name="Yang Y."/>
        </authorList>
    </citation>
    <scope>NUCLEOTIDE SEQUENCE [LARGE SCALE GENOMIC DNA]</scope>
    <source>
        <strain evidence="9">Cfa_2016G</strain>
        <tissue evidence="9">Leaf</tissue>
    </source>
</reference>
<evidence type="ECO:0000256" key="2">
    <source>
        <dbReference type="ARBA" id="ARBA00005982"/>
    </source>
</evidence>
<evidence type="ECO:0000256" key="4">
    <source>
        <dbReference type="ARBA" id="ARBA00022553"/>
    </source>
</evidence>
<organism evidence="9 10">
    <name type="scientific">Carpinus fangiana</name>
    <dbReference type="NCBI Taxonomy" id="176857"/>
    <lineage>
        <taxon>Eukaryota</taxon>
        <taxon>Viridiplantae</taxon>
        <taxon>Streptophyta</taxon>
        <taxon>Embryophyta</taxon>
        <taxon>Tracheophyta</taxon>
        <taxon>Spermatophyta</taxon>
        <taxon>Magnoliopsida</taxon>
        <taxon>eudicotyledons</taxon>
        <taxon>Gunneridae</taxon>
        <taxon>Pentapetalae</taxon>
        <taxon>rosids</taxon>
        <taxon>fabids</taxon>
        <taxon>Fagales</taxon>
        <taxon>Betulaceae</taxon>
        <taxon>Carpinus</taxon>
    </lineage>
</organism>
<evidence type="ECO:0000313" key="10">
    <source>
        <dbReference type="Proteomes" id="UP000327013"/>
    </source>
</evidence>
<feature type="transmembrane region" description="Helical" evidence="8">
    <location>
        <begin position="536"/>
        <end position="560"/>
    </location>
</feature>
<evidence type="ECO:0008006" key="11">
    <source>
        <dbReference type="Google" id="ProtNLM"/>
    </source>
</evidence>
<evidence type="ECO:0000256" key="5">
    <source>
        <dbReference type="ARBA" id="ARBA00022692"/>
    </source>
</evidence>
<keyword evidence="5 8" id="KW-0812">Transmembrane</keyword>
<dbReference type="PANTHER" id="PTHR11654">
    <property type="entry name" value="OLIGOPEPTIDE TRANSPORTER-RELATED"/>
    <property type="match status" value="1"/>
</dbReference>
<dbReference type="Proteomes" id="UP000327013">
    <property type="component" value="Chromosome 5"/>
</dbReference>
<feature type="transmembrane region" description="Helical" evidence="8">
    <location>
        <begin position="407"/>
        <end position="428"/>
    </location>
</feature>
<accession>A0A5N6R8G4</accession>
<dbReference type="InterPro" id="IPR036259">
    <property type="entry name" value="MFS_trans_sf"/>
</dbReference>
<protein>
    <recommendedName>
        <fullName evidence="11">Major facilitator superfamily (MFS) profile domain-containing protein</fullName>
    </recommendedName>
</protein>
<dbReference type="EMBL" id="CM017325">
    <property type="protein sequence ID" value="KAE8056164.1"/>
    <property type="molecule type" value="Genomic_DNA"/>
</dbReference>
<feature type="transmembrane region" description="Helical" evidence="8">
    <location>
        <begin position="329"/>
        <end position="350"/>
    </location>
</feature>
<keyword evidence="3" id="KW-0813">Transport</keyword>
<dbReference type="OrthoDB" id="8904098at2759"/>
<feature type="transmembrane region" description="Helical" evidence="8">
    <location>
        <begin position="370"/>
        <end position="395"/>
    </location>
</feature>
<comment type="similarity">
    <text evidence="2">Belongs to the major facilitator superfamily. Proton-dependent oligopeptide transporter (POT/PTR) (TC 2.A.17) family.</text>
</comment>
<comment type="subcellular location">
    <subcellularLocation>
        <location evidence="1">Membrane</location>
        <topology evidence="1">Multi-pass membrane protein</topology>
    </subcellularLocation>
</comment>
<dbReference type="SUPFAM" id="SSF103473">
    <property type="entry name" value="MFS general substrate transporter"/>
    <property type="match status" value="1"/>
</dbReference>
<keyword evidence="6 8" id="KW-1133">Transmembrane helix</keyword>
<dbReference type="GO" id="GO:0071916">
    <property type="term" value="F:dipeptide transmembrane transporter activity"/>
    <property type="evidence" value="ECO:0007669"/>
    <property type="project" value="InterPro"/>
</dbReference>